<dbReference type="RefSeq" id="XP_828980.1">
    <property type="nucleotide sequence ID" value="XM_823887.1"/>
</dbReference>
<name>Q384B3_TRYB2</name>
<evidence type="ECO:0000313" key="3">
    <source>
        <dbReference type="EMBL" id="EAN79868.1"/>
    </source>
</evidence>
<dbReference type="InParanoid" id="Q384B3"/>
<keyword evidence="2" id="KW-1133">Transmembrane helix</keyword>
<feature type="compositionally biased region" description="Basic and acidic residues" evidence="1">
    <location>
        <begin position="67"/>
        <end position="77"/>
    </location>
</feature>
<feature type="region of interest" description="Disordered" evidence="1">
    <location>
        <begin position="58"/>
        <end position="77"/>
    </location>
</feature>
<dbReference type="CDD" id="cd23670">
    <property type="entry name" value="MPSS1_C"/>
    <property type="match status" value="1"/>
</dbReference>
<accession>Q384B3</accession>
<protein>
    <submittedName>
        <fullName evidence="3">Uncharacterized protein</fullName>
    </submittedName>
</protein>
<keyword evidence="4" id="KW-1185">Reference proteome</keyword>
<dbReference type="GO" id="GO:0005739">
    <property type="term" value="C:mitochondrion"/>
    <property type="evidence" value="ECO:0006056"/>
    <property type="project" value="Others"/>
</dbReference>
<dbReference type="GeneID" id="3664127"/>
<gene>
    <name evidence="3" type="ORF">Tb11.01.0890</name>
</gene>
<dbReference type="KEGG" id="tbr:Tb11.01.0890"/>
<evidence type="ECO:0000256" key="2">
    <source>
        <dbReference type="SAM" id="Phobius"/>
    </source>
</evidence>
<keyword evidence="2" id="KW-0472">Membrane</keyword>
<evidence type="ECO:0000256" key="1">
    <source>
        <dbReference type="SAM" id="MobiDB-lite"/>
    </source>
</evidence>
<proteinExistence type="predicted"/>
<sequence length="1819" mass="200685">MEGAHSLNFPFSVCVCVCAHFHFTGLLTLSLLFPFFLTSPSLTSVALAVDTSRSACLPSSTGGGETGRCEKSATKREGQKETAFLQGGAEEMRRLILAQTLRVAGRHCPPVAMFLQRFYRGHGISTALPLHYSKRHRKREGRMYGKPLRPVSDGENGASGDGGVLTRWEAVVSSRHQCESPVQTLAKSEKPKKAENTVAGKKTGSSRFSHRRDHSAYPSGVQPAPLATSGLPTQSSERQQQKQIGQQQVPLDALHRLFKVHAVMRTNYEALGKCTKVLKSFSTACAEALLQLGVLQKEQPSAMERKGFIYVQLCKSGATEASKNGTSSPCFVLPPESPLYRTTIKFPTITVEHVLTTTVSSGCGAKDSGGDIMSVDMEGAAPFPMGHCESRPSTSAGNGVTAEYDCEGDVLSHGAAWNSIIEGFGQLALNLKQNASVSDFAQLAETLAYFKWVKDEEQVGWGTEDCVVKKFREAMANAKDTSASGSDPNTSDVSAALAAIAESFLRKIPRVDCIGSAVAHRGGERTAPSVHAIDVMLNLALRMCLSQWHAMSHFERMNIVLFCTYPWFAEDLSIAAGLCLTQSYLQSLLRADADVTYQHTFHYVRRVSRLCWPCIHDTDSAPVKKLLFPRDPQGTAVSSHALEAVSVEEKDNQLNQKEGLQGEEQATTTSESKLMWLPSFKDASCVSYGSSMKQRAAYELLLLWMTCVNPSGLHRSSPHGRYVSATGIAIIDVDLFVTQRFRTGKSKDEWLLLHPVEGDVVASVTIRTMVQHCETPYTLTRLFFCNFHSVLPHIWGGIGARRREILWTAWCRAVAQPLVNTLSGSDEGQREDDGGMQTLQITVDNADRTLDYLKPLISALTSDELFLRLIMRCADKSLEEMAREIGSGNNTLPLNKWCAQLAGFVYSVALALHCRAKREGCNRDGGPSRPNTATDSANKKVVSGKQTDNLPKGTQEDISDLQLQFKAAVSALLRKLSAGDTQVAEQLLHHFYEPHFSGDQEREVVEDIQRHLQQVCDSQSRDALHAWIECSARASCEATVPLKEELLCKWQRTVLEADAGLPVVLPTIVECCRGLVGLVKKRGRNISGRRQGQQRGTESTTVGEESSCKEVFSKEELPVVITVLSRAMLSRTSTVSTVGLTKISSEISTLLSSCGYETADGNTSGGGRNGRELCDTNTATITSATAGERTVELELILSGEIDQKAGELPWITILEAVQLQLVPYTVVKNLLTSFKGGCDNGKERLRWQELQRDFQRKRHHRLVGNTLVFRWYGCAVPNDEGWEDGSGLMRPMAEDRDNVHSASHQGRTSTELGAFTRRLLKTLARAEVTRLNDRKEITTQTFVVGPSDDSATRHPTPGQEEDASLHRLDLLFRVHTLAAHILMTASTKKPHMIHELYDTLLHLVEKVMPTTPNALGNASDLLLLWLVGSAVAVGLRFRPNFLIKWPSAPEVSSGNLKSCPSAEEKTVHILRDIEPYLQSELLRPTVRLRFVINVLVALRSLELLGARIDVEGLHMDQLLIRASADRRLLSRHVNLFLIGCSALQSTQSSILHTALHLREAKYNLSFAEIERAFVAIALSADTFARQHEALMEQNYQQQQNRTLSVAVAANNTTPALRVSPVQLRHAWSALGRRVLENAGESPTDLFVRGLQCAAAVGCIDSALYQQLLSYVVEFRWKDLHILDWVMILRTVRQSFENRRNLEAYLKEPLQAFMLTMTVSGDNSTEQSVQKVNLKNHEGEQLLEGLCLFAEALPGLFIGDRELWGLLWQALGSQWSACFNAASNIEEQQRITAWLQEINASYAWAARAAGFRGLDEPTAL</sequence>
<dbReference type="GO" id="GO:0000963">
    <property type="term" value="P:mitochondrial RNA processing"/>
    <property type="evidence" value="ECO:0000315"/>
    <property type="project" value="GeneDB"/>
</dbReference>
<dbReference type="GO" id="GO:0005737">
    <property type="term" value="C:cytoplasm"/>
    <property type="evidence" value="ECO:0000314"/>
    <property type="project" value="GeneDB"/>
</dbReference>
<organism evidence="3 4">
    <name type="scientific">Trypanosoma brucei brucei (strain 927/4 GUTat10.1)</name>
    <dbReference type="NCBI Taxonomy" id="185431"/>
    <lineage>
        <taxon>Eukaryota</taxon>
        <taxon>Discoba</taxon>
        <taxon>Euglenozoa</taxon>
        <taxon>Kinetoplastea</taxon>
        <taxon>Metakinetoplastina</taxon>
        <taxon>Trypanosomatida</taxon>
        <taxon>Trypanosomatidae</taxon>
        <taxon>Trypanosoma</taxon>
    </lineage>
</organism>
<feature type="region of interest" description="Disordered" evidence="1">
    <location>
        <begin position="179"/>
        <end position="247"/>
    </location>
</feature>
<dbReference type="EMBL" id="CH464491">
    <property type="protein sequence ID" value="EAN79868.1"/>
    <property type="molecule type" value="Genomic_DNA"/>
</dbReference>
<dbReference type="Proteomes" id="UP000008524">
    <property type="component" value="Chromosome 11"/>
</dbReference>
<dbReference type="PaxDb" id="5691-EAN79868"/>
<feature type="region of interest" description="Disordered" evidence="1">
    <location>
        <begin position="919"/>
        <end position="954"/>
    </location>
</feature>
<dbReference type="eggNOG" id="ENOG502SC7B">
    <property type="taxonomic scope" value="Eukaryota"/>
</dbReference>
<reference evidence="3 4" key="2">
    <citation type="journal article" date="2005" name="Science">
        <title>The genome of the African trypanosome Trypanosoma brucei.</title>
        <authorList>
            <person name="Berriman M."/>
            <person name="Ghedin E."/>
            <person name="Hertz-Fowler C."/>
            <person name="Blandin G."/>
            <person name="Renauld H."/>
            <person name="Bartholomeu D.C."/>
            <person name="Lennard N.J."/>
            <person name="Caler E."/>
            <person name="Hamlin N.E."/>
            <person name="Haas B."/>
            <person name="Bohme U."/>
            <person name="Hannick L."/>
            <person name="Aslett M.A."/>
            <person name="Shallom J."/>
            <person name="Marcello L."/>
            <person name="Hou L."/>
            <person name="Wickstead B."/>
            <person name="Alsmark U.C."/>
            <person name="Arrowsmith C."/>
            <person name="Atkin R.J."/>
            <person name="Barron A.J."/>
            <person name="Bringaud F."/>
            <person name="Brooks K."/>
            <person name="Carrington M."/>
            <person name="Cherevach I."/>
            <person name="Chillingworth T.J."/>
            <person name="Churcher C."/>
            <person name="Clark L.N."/>
            <person name="Corton C.H."/>
            <person name="Cronin A."/>
            <person name="Davies R.M."/>
            <person name="Doggett J."/>
            <person name="Djikeng A."/>
            <person name="Feldblyum T."/>
            <person name="Field M.C."/>
            <person name="Fraser A."/>
            <person name="Goodhead I."/>
            <person name="Hance Z."/>
            <person name="Harper D."/>
            <person name="Harris B.R."/>
            <person name="Hauser H."/>
            <person name="Hostetler J."/>
            <person name="Ivens A."/>
            <person name="Jagels K."/>
            <person name="Johnson D."/>
            <person name="Johnson J."/>
            <person name="Jones K."/>
            <person name="Kerhornou A.X."/>
            <person name="Koo H."/>
            <person name="Larke N."/>
            <person name="Landfear S."/>
            <person name="Larkin C."/>
            <person name="Leech V."/>
            <person name="Line A."/>
            <person name="Lord A."/>
            <person name="Macleod A."/>
            <person name="Mooney P.J."/>
            <person name="Moule S."/>
            <person name="Martin D.M."/>
            <person name="Morgan G.W."/>
            <person name="Mungall K."/>
            <person name="Norbertczak H."/>
            <person name="Ormond D."/>
            <person name="Pai G."/>
            <person name="Peacock C.S."/>
            <person name="Peterson J."/>
            <person name="Quail M.A."/>
            <person name="Rabbinowitsch E."/>
            <person name="Rajandream M.A."/>
            <person name="Reitter C."/>
            <person name="Salzberg S.L."/>
            <person name="Sanders M."/>
            <person name="Schobel S."/>
            <person name="Sharp S."/>
            <person name="Simmonds M."/>
            <person name="Simpson A.J."/>
            <person name="Tallon L."/>
            <person name="Turner C.M."/>
            <person name="Tait A."/>
            <person name="Tivey A.R."/>
            <person name="Van Aken S."/>
            <person name="Walker D."/>
            <person name="Wanless D."/>
            <person name="Wang S."/>
            <person name="White B."/>
            <person name="White O."/>
            <person name="Whitehead S."/>
            <person name="Woodward J."/>
            <person name="Wortman J."/>
            <person name="Adams M.D."/>
            <person name="Embley T.M."/>
            <person name="Gull K."/>
            <person name="Ullu E."/>
            <person name="Barry J.D."/>
            <person name="Fairlamb A.H."/>
            <person name="Opperdoes F."/>
            <person name="Barrell B.G."/>
            <person name="Donelson J.E."/>
            <person name="Hall N."/>
            <person name="Fraser C.M."/>
            <person name="Melville S.E."/>
            <person name="El-Sayed N.M."/>
        </authorList>
    </citation>
    <scope>NUCLEOTIDE SEQUENCE [LARGE SCALE GENOMIC DNA]</scope>
    <source>
        <strain evidence="3 4">927/4 GUTat10.1</strain>
    </source>
</reference>
<dbReference type="GO" id="GO:0020023">
    <property type="term" value="C:kinetoplast"/>
    <property type="evidence" value="ECO:0000314"/>
    <property type="project" value="GeneDB"/>
</dbReference>
<evidence type="ECO:0000313" key="4">
    <source>
        <dbReference type="Proteomes" id="UP000008524"/>
    </source>
</evidence>
<keyword evidence="2" id="KW-0812">Transmembrane</keyword>
<feature type="region of interest" description="Disordered" evidence="1">
    <location>
        <begin position="137"/>
        <end position="162"/>
    </location>
</feature>
<dbReference type="OrthoDB" id="246739at2759"/>
<feature type="transmembrane region" description="Helical" evidence="2">
    <location>
        <begin position="12"/>
        <end position="37"/>
    </location>
</feature>
<reference evidence="3 4" key="1">
    <citation type="journal article" date="2005" name="Science">
        <title>Comparative genomics of trypanosomatid parasitic protozoa.</title>
        <authorList>
            <person name="El-Sayed N.M."/>
            <person name="Myler P.J."/>
            <person name="Blandin G."/>
            <person name="Berriman M."/>
            <person name="Crabtree J."/>
            <person name="Aggarwal G."/>
            <person name="Caler E."/>
            <person name="Renauld H."/>
            <person name="Worthey E.A."/>
            <person name="Hertz-Fowler C."/>
            <person name="Ghedin E."/>
            <person name="Peacock C."/>
            <person name="Bartholomeu D.C."/>
            <person name="Haas B.J."/>
            <person name="Tran A.N."/>
            <person name="Wortman J.R."/>
            <person name="Alsmark U.C."/>
            <person name="Angiuoli S."/>
            <person name="Anupama A."/>
            <person name="Badger J."/>
            <person name="Bringaud F."/>
            <person name="Cadag E."/>
            <person name="Carlton J.M."/>
            <person name="Cerqueira G.C."/>
            <person name="Creasy T."/>
            <person name="Delcher A.L."/>
            <person name="Djikeng A."/>
            <person name="Embley T.M."/>
            <person name="Hauser C."/>
            <person name="Ivens A.C."/>
            <person name="Kummerfeld S.K."/>
            <person name="Pereira-Leal J.B."/>
            <person name="Nilsson D."/>
            <person name="Peterson J."/>
            <person name="Salzberg S.L."/>
            <person name="Shallom J."/>
            <person name="Silva J.C."/>
            <person name="Sundaram J."/>
            <person name="Westenberger S."/>
            <person name="White O."/>
            <person name="Melville S.E."/>
            <person name="Donelson J.E."/>
            <person name="Andersson B."/>
            <person name="Stuart K.D."/>
            <person name="Hall N."/>
        </authorList>
    </citation>
    <scope>NUCLEOTIDE SEQUENCE [LARGE SCALE GENOMIC DNA]</scope>
    <source>
        <strain evidence="3 4">927/4 GUTat10.1</strain>
    </source>
</reference>
<dbReference type="AlphaFoldDB" id="Q384B3"/>